<feature type="region of interest" description="Disordered" evidence="1">
    <location>
        <begin position="1"/>
        <end position="36"/>
    </location>
</feature>
<dbReference type="InterPro" id="IPR004027">
    <property type="entry name" value="SEC_C_motif"/>
</dbReference>
<accession>A0A2D6M1W2</accession>
<dbReference type="Pfam" id="PF02810">
    <property type="entry name" value="SEC-C"/>
    <property type="match status" value="1"/>
</dbReference>
<reference evidence="3" key="1">
    <citation type="submission" date="2017-09" db="EMBL/GenBank/DDBJ databases">
        <title>The Reconstruction of 2,631 Draft Metagenome-Assembled Genomes from the Global Oceans.</title>
        <authorList>
            <person name="Tully B.J."/>
            <person name="Graham E.D."/>
            <person name="Heidelberg J.F."/>
        </authorList>
    </citation>
    <scope>NUCLEOTIDE SEQUENCE [LARGE SCALE GENOMIC DNA]</scope>
</reference>
<evidence type="ECO:0000256" key="1">
    <source>
        <dbReference type="SAM" id="MobiDB-lite"/>
    </source>
</evidence>
<evidence type="ECO:0008006" key="4">
    <source>
        <dbReference type="Google" id="ProtNLM"/>
    </source>
</evidence>
<feature type="compositionally biased region" description="Basic and acidic residues" evidence="1">
    <location>
        <begin position="26"/>
        <end position="36"/>
    </location>
</feature>
<dbReference type="EMBL" id="NZBU01000012">
    <property type="protein sequence ID" value="MAG22400.1"/>
    <property type="molecule type" value="Genomic_DNA"/>
</dbReference>
<evidence type="ECO:0000313" key="2">
    <source>
        <dbReference type="EMBL" id="MAG22400.1"/>
    </source>
</evidence>
<feature type="compositionally biased region" description="Basic and acidic residues" evidence="1">
    <location>
        <begin position="7"/>
        <end position="16"/>
    </location>
</feature>
<proteinExistence type="predicted"/>
<organism evidence="2 3">
    <name type="scientific">Candidatus Iainarchaeum sp</name>
    <dbReference type="NCBI Taxonomy" id="3101447"/>
    <lineage>
        <taxon>Archaea</taxon>
        <taxon>Candidatus Iainarchaeota</taxon>
        <taxon>Candidatus Iainarchaeia</taxon>
        <taxon>Candidatus Iainarchaeales</taxon>
        <taxon>Candidatus Iainarchaeaceae</taxon>
        <taxon>Candidatus Iainarchaeum</taxon>
    </lineage>
</organism>
<evidence type="ECO:0000313" key="3">
    <source>
        <dbReference type="Proteomes" id="UP000226592"/>
    </source>
</evidence>
<dbReference type="Proteomes" id="UP000226592">
    <property type="component" value="Unassembled WGS sequence"/>
</dbReference>
<dbReference type="AlphaFoldDB" id="A0A2D6M1W2"/>
<sequence>MGAGCGSEDHDSKAEAGHSCPCGSGKKYEECCGREE</sequence>
<name>A0A2D6M1W2_9ARCH</name>
<gene>
    <name evidence="2" type="ORF">CL943_03815</name>
</gene>
<protein>
    <recommendedName>
        <fullName evidence="4">SEC-C domain-containing protein</fullName>
    </recommendedName>
</protein>
<dbReference type="SUPFAM" id="SSF103642">
    <property type="entry name" value="Sec-C motif"/>
    <property type="match status" value="1"/>
</dbReference>
<comment type="caution">
    <text evidence="2">The sequence shown here is derived from an EMBL/GenBank/DDBJ whole genome shotgun (WGS) entry which is preliminary data.</text>
</comment>